<feature type="region of interest" description="Disordered" evidence="3">
    <location>
        <begin position="74"/>
        <end position="102"/>
    </location>
</feature>
<evidence type="ECO:0000313" key="6">
    <source>
        <dbReference type="Proteomes" id="UP000028045"/>
    </source>
</evidence>
<evidence type="ECO:0000259" key="4">
    <source>
        <dbReference type="PROSITE" id="PS50048"/>
    </source>
</evidence>
<dbReference type="InterPro" id="IPR001138">
    <property type="entry name" value="Zn2Cys6_DnaBD"/>
</dbReference>
<feature type="compositionally biased region" description="Low complexity" evidence="3">
    <location>
        <begin position="130"/>
        <end position="149"/>
    </location>
</feature>
<dbReference type="Gene3D" id="4.10.240.10">
    <property type="entry name" value="Zn(2)-C6 fungal-type DNA-binding domain"/>
    <property type="match status" value="1"/>
</dbReference>
<reference evidence="5 6" key="1">
    <citation type="journal article" date="2014" name="BMC Genomics">
        <title>Comparative genome sequencing reveals chemotype-specific gene clusters in the toxigenic black mold Stachybotrys.</title>
        <authorList>
            <person name="Semeiks J."/>
            <person name="Borek D."/>
            <person name="Otwinowski Z."/>
            <person name="Grishin N.V."/>
        </authorList>
    </citation>
    <scope>NUCLEOTIDE SEQUENCE [LARGE SCALE GENOMIC DNA]</scope>
    <source>
        <strain evidence="6">CBS 109288 / IBT 7711</strain>
    </source>
</reference>
<feature type="region of interest" description="Disordered" evidence="3">
    <location>
        <begin position="124"/>
        <end position="170"/>
    </location>
</feature>
<organism evidence="5 6">
    <name type="scientific">Stachybotrys chartarum (strain CBS 109288 / IBT 7711)</name>
    <name type="common">Toxic black mold</name>
    <name type="synonym">Stilbospora chartarum</name>
    <dbReference type="NCBI Taxonomy" id="1280523"/>
    <lineage>
        <taxon>Eukaryota</taxon>
        <taxon>Fungi</taxon>
        <taxon>Dikarya</taxon>
        <taxon>Ascomycota</taxon>
        <taxon>Pezizomycotina</taxon>
        <taxon>Sordariomycetes</taxon>
        <taxon>Hypocreomycetidae</taxon>
        <taxon>Hypocreales</taxon>
        <taxon>Stachybotryaceae</taxon>
        <taxon>Stachybotrys</taxon>
    </lineage>
</organism>
<dbReference type="CDD" id="cd12148">
    <property type="entry name" value="fungal_TF_MHR"/>
    <property type="match status" value="1"/>
</dbReference>
<proteinExistence type="predicted"/>
<dbReference type="PROSITE" id="PS50048">
    <property type="entry name" value="ZN2_CY6_FUNGAL_2"/>
    <property type="match status" value="1"/>
</dbReference>
<evidence type="ECO:0000256" key="2">
    <source>
        <dbReference type="ARBA" id="ARBA00023242"/>
    </source>
</evidence>
<feature type="non-terminal residue" evidence="5">
    <location>
        <position position="1"/>
    </location>
</feature>
<keyword evidence="6" id="KW-1185">Reference proteome</keyword>
<sequence>HGRPTTGSIHHRLVVHEELTAANCPHRPGHTMDADSENRGHRTRLTCAPCHRRKIKCDKNIPCDTCIRRGIAGSCRREDGPAAGGTPPTPARQPSEQHGSSAPVHLQALMERISHIEARLHQRDRTIVEQSSASSTPAPPGAQSTTSASRRPSTVVVDEDEPAPTGFGADDLDAATVLEFLAWGRKKDSDFVNAPEHDSGPRQPLPAQHSVVNPLAENVRLNQLDILEVLLPNKAHVFQLVEFHNSTLLWYHGSYSSKIFSDDLNIFFNEYGGSVRHEQLNMQWLALLFSVLTGSMTCASPPVCSSWGFSSTEQPTLSARWYDATVTCLNLAGYMEVHTVYSVQAIATLTIAAHILGNSNTQSVLLASAGRIAQSLGLHRLESDSTSPVDQLRKIEAGKRLFIQLCTQDWFSIPFSETYALSPRFISGQIRPLNCNDDDMALHPETVPTQASYCNYRFDIAALMPQLLDAMASCNTTFTRYEQVLKYDDSMRKLATASMPTFLSSNAPVAAEWPAYVRWGRRSLTICASHKIIMIHRKFVGLSFTNSAFTFTRRTCLAAAKTILREAFVAVDDSGPILWIEQAFSVAAGIILSLDMLHRAPGDKEYGEHKKLVADTIVYLKRFEHNKIATRGVHLLSFLLQRLDKSGSTESGKRPRTAADETHESPSRKRQRAFNMQSVIRDASQNLGVTSPATTLTTTPTPSVDAASSNWQDLIDLLPDQIGFDSQYLFDTFFPDQM</sequence>
<dbReference type="SMART" id="SM00066">
    <property type="entry name" value="GAL4"/>
    <property type="match status" value="1"/>
</dbReference>
<dbReference type="InterPro" id="IPR050613">
    <property type="entry name" value="Sec_Metabolite_Reg"/>
</dbReference>
<dbReference type="SUPFAM" id="SSF57701">
    <property type="entry name" value="Zn2/Cys6 DNA-binding domain"/>
    <property type="match status" value="1"/>
</dbReference>
<dbReference type="PANTHER" id="PTHR31001">
    <property type="entry name" value="UNCHARACTERIZED TRANSCRIPTIONAL REGULATORY PROTEIN"/>
    <property type="match status" value="1"/>
</dbReference>
<dbReference type="EMBL" id="KL648750">
    <property type="protein sequence ID" value="KEY64178.1"/>
    <property type="molecule type" value="Genomic_DNA"/>
</dbReference>
<protein>
    <recommendedName>
        <fullName evidence="4">Zn(2)-C6 fungal-type domain-containing protein</fullName>
    </recommendedName>
</protein>
<dbReference type="OrthoDB" id="410267at2759"/>
<keyword evidence="2" id="KW-0539">Nucleus</keyword>
<dbReference type="GO" id="GO:0008270">
    <property type="term" value="F:zinc ion binding"/>
    <property type="evidence" value="ECO:0007669"/>
    <property type="project" value="InterPro"/>
</dbReference>
<dbReference type="GO" id="GO:0000981">
    <property type="term" value="F:DNA-binding transcription factor activity, RNA polymerase II-specific"/>
    <property type="evidence" value="ECO:0007669"/>
    <property type="project" value="InterPro"/>
</dbReference>
<accession>A0A084AFU9</accession>
<dbReference type="GO" id="GO:0005634">
    <property type="term" value="C:nucleus"/>
    <property type="evidence" value="ECO:0007669"/>
    <property type="project" value="UniProtKB-SubCell"/>
</dbReference>
<dbReference type="Proteomes" id="UP000028045">
    <property type="component" value="Unassembled WGS sequence"/>
</dbReference>
<feature type="domain" description="Zn(2)-C6 fungal-type" evidence="4">
    <location>
        <begin position="46"/>
        <end position="77"/>
    </location>
</feature>
<dbReference type="CDD" id="cd00067">
    <property type="entry name" value="GAL4"/>
    <property type="match status" value="1"/>
</dbReference>
<evidence type="ECO:0000313" key="5">
    <source>
        <dbReference type="EMBL" id="KEY64178.1"/>
    </source>
</evidence>
<dbReference type="PANTHER" id="PTHR31001:SF90">
    <property type="entry name" value="CENTROMERE DNA-BINDING PROTEIN COMPLEX CBF3 SUBUNIT B"/>
    <property type="match status" value="1"/>
</dbReference>
<dbReference type="PROSITE" id="PS00463">
    <property type="entry name" value="ZN2_CY6_FUNGAL_1"/>
    <property type="match status" value="1"/>
</dbReference>
<evidence type="ECO:0000256" key="1">
    <source>
        <dbReference type="ARBA" id="ARBA00004123"/>
    </source>
</evidence>
<dbReference type="HOGENOM" id="CLU_013987_1_1_1"/>
<dbReference type="AlphaFoldDB" id="A0A084AFU9"/>
<feature type="region of interest" description="Disordered" evidence="3">
    <location>
        <begin position="646"/>
        <end position="672"/>
    </location>
</feature>
<comment type="subcellular location">
    <subcellularLocation>
        <location evidence="1">Nucleus</location>
    </subcellularLocation>
</comment>
<gene>
    <name evidence="5" type="ORF">S7711_03471</name>
</gene>
<dbReference type="InterPro" id="IPR036864">
    <property type="entry name" value="Zn2-C6_fun-type_DNA-bd_sf"/>
</dbReference>
<feature type="compositionally biased region" description="Basic and acidic residues" evidence="3">
    <location>
        <begin position="646"/>
        <end position="667"/>
    </location>
</feature>
<dbReference type="Pfam" id="PF00172">
    <property type="entry name" value="Zn_clus"/>
    <property type="match status" value="1"/>
</dbReference>
<name>A0A084AFU9_STACB</name>
<evidence type="ECO:0000256" key="3">
    <source>
        <dbReference type="SAM" id="MobiDB-lite"/>
    </source>
</evidence>